<sequence length="144" mass="16260">MSFSLPFKYITADELAEIIKSKPASALKDFAVVDVRDSDFAGGNIVSALNYPSDTFHATVDELVKKLEPVPKVIFHCALSQARYIELFLGPKAARIYAEIRAQQVPNPSTAQQVYVLRDGFSGFQSKFRHDPELIEKFNKYYHD</sequence>
<dbReference type="KEGG" id="ksn:43588805"/>
<dbReference type="GO" id="GO:0005634">
    <property type="term" value="C:nucleus"/>
    <property type="evidence" value="ECO:0007669"/>
    <property type="project" value="TreeGrafter"/>
</dbReference>
<dbReference type="SMART" id="SM00450">
    <property type="entry name" value="RHOD"/>
    <property type="match status" value="1"/>
</dbReference>
<dbReference type="Pfam" id="PF00581">
    <property type="entry name" value="Rhodanese"/>
    <property type="match status" value="1"/>
</dbReference>
<dbReference type="AlphaFoldDB" id="A0A5M6BZA7"/>
<dbReference type="GO" id="GO:0005737">
    <property type="term" value="C:cytoplasm"/>
    <property type="evidence" value="ECO:0007669"/>
    <property type="project" value="TreeGrafter"/>
</dbReference>
<dbReference type="PANTHER" id="PTHR10828">
    <property type="entry name" value="M-PHASE INDUCER PHOSPHATASE DUAL SPECIFICITY PHOSPHATASE CDC25"/>
    <property type="match status" value="1"/>
</dbReference>
<evidence type="ECO:0000313" key="2">
    <source>
        <dbReference type="Proteomes" id="UP000322225"/>
    </source>
</evidence>
<keyword evidence="2" id="KW-1185">Reference proteome</keyword>
<reference evidence="1" key="2">
    <citation type="submission" date="2024-01" db="EMBL/GenBank/DDBJ databases">
        <title>Comparative genomics of Cryptococcus and Kwoniella reveals pathogenesis evolution and contrasting modes of karyotype evolution via chromosome fusion or intercentromeric recombination.</title>
        <authorList>
            <person name="Coelho M.A."/>
            <person name="David-Palma M."/>
            <person name="Shea T."/>
            <person name="Bowers K."/>
            <person name="McGinley-Smith S."/>
            <person name="Mohammad A.W."/>
            <person name="Gnirke A."/>
            <person name="Yurkov A.M."/>
            <person name="Nowrousian M."/>
            <person name="Sun S."/>
            <person name="Cuomo C.A."/>
            <person name="Heitman J."/>
        </authorList>
    </citation>
    <scope>NUCLEOTIDE SEQUENCE</scope>
    <source>
        <strain evidence="1">CBS 12478</strain>
    </source>
</reference>
<dbReference type="Gene3D" id="3.40.250.10">
    <property type="entry name" value="Rhodanese-like domain"/>
    <property type="match status" value="1"/>
</dbReference>
<dbReference type="PROSITE" id="PS50206">
    <property type="entry name" value="RHODANESE_3"/>
    <property type="match status" value="1"/>
</dbReference>
<organism evidence="1 2">
    <name type="scientific">Kwoniella shandongensis</name>
    <dbReference type="NCBI Taxonomy" id="1734106"/>
    <lineage>
        <taxon>Eukaryota</taxon>
        <taxon>Fungi</taxon>
        <taxon>Dikarya</taxon>
        <taxon>Basidiomycota</taxon>
        <taxon>Agaricomycotina</taxon>
        <taxon>Tremellomycetes</taxon>
        <taxon>Tremellales</taxon>
        <taxon>Cryptococcaceae</taxon>
        <taxon>Kwoniella</taxon>
    </lineage>
</organism>
<dbReference type="FunFam" id="3.40.250.10:FF:000063">
    <property type="entry name" value="Unplaced genomic scaffold supercont1.113, whole genome shotgun sequence"/>
    <property type="match status" value="1"/>
</dbReference>
<dbReference type="RefSeq" id="XP_031861146.1">
    <property type="nucleotide sequence ID" value="XM_032004668.1"/>
</dbReference>
<gene>
    <name evidence="1" type="ORF">CI109_100572</name>
</gene>
<evidence type="ECO:0000313" key="1">
    <source>
        <dbReference type="EMBL" id="WWD16147.1"/>
    </source>
</evidence>
<name>A0A5M6BZA7_9TREE</name>
<dbReference type="InterPro" id="IPR036873">
    <property type="entry name" value="Rhodanese-like_dom_sf"/>
</dbReference>
<dbReference type="OrthoDB" id="102559at2759"/>
<protein>
    <submittedName>
        <fullName evidence="1">Uncharacterized protein</fullName>
    </submittedName>
</protein>
<reference evidence="1" key="1">
    <citation type="submission" date="2017-08" db="EMBL/GenBank/DDBJ databases">
        <authorList>
            <person name="Cuomo C."/>
            <person name="Billmyre B."/>
            <person name="Heitman J."/>
        </authorList>
    </citation>
    <scope>NUCLEOTIDE SEQUENCE</scope>
    <source>
        <strain evidence="1">CBS 12478</strain>
    </source>
</reference>
<dbReference type="EMBL" id="CP144051">
    <property type="protein sequence ID" value="WWD16147.1"/>
    <property type="molecule type" value="Genomic_DNA"/>
</dbReference>
<dbReference type="SUPFAM" id="SSF52821">
    <property type="entry name" value="Rhodanese/Cell cycle control phosphatase"/>
    <property type="match status" value="1"/>
</dbReference>
<dbReference type="GeneID" id="43588805"/>
<dbReference type="GO" id="GO:0004725">
    <property type="term" value="F:protein tyrosine phosphatase activity"/>
    <property type="evidence" value="ECO:0007669"/>
    <property type="project" value="TreeGrafter"/>
</dbReference>
<accession>A0A5M6BZA7</accession>
<dbReference type="Proteomes" id="UP000322225">
    <property type="component" value="Chromosome 1"/>
</dbReference>
<proteinExistence type="predicted"/>
<dbReference type="PANTHER" id="PTHR10828:SF38">
    <property type="entry name" value="ARSENICAL-RESISTANCE PROTEIN 2-RELATED"/>
    <property type="match status" value="1"/>
</dbReference>
<dbReference type="InterPro" id="IPR001763">
    <property type="entry name" value="Rhodanese-like_dom"/>
</dbReference>